<sequence length="525" mass="60907">MQTTDTLRGIISKQDLILCTIHSLKAEQEPMLKVVHEKLVGLHDLRILFILNTDERLKPSMKQLNKFFHWCWSHKFINVALTYQRIIYSNDSFTTHNELFSYTPFPTVQVSNVTNMGVTYNWEAIDLDNVQGYEFRVPVFQDWAYAFLLPNGKLYGIIGKLVSGYIEHCNGSLRLEGTPDVNRYNYHNRTLMWPALGIIDIGVHPFTHMILNSSQAEGIAFLSHTKTCLMVPVLRALPLDRFIAFVFHHNGTLLLAILLLLMLGWHLAARDCYKGFFLALTVFNMQPVSENMFRRFSNTYKMVHVAILFSCFIAWNERTGALTRAIGLDTRPQQIYNLADFLESQLRIMVTEGEVEMYFDNELLPKALKARLLVVNASTVLQHRNSLNTSYAYCASDGAWRVVSFQQSRLDRPRFRRLDPHICTSPTIRQIPMSRNSPFREKLYQFYMNMRINGFYTKWEEESFRKAARAGLVQVFSEVKAFASMNLNDYMILIKSYFICIGICVLCLICEIIWKNRGNLRAHSY</sequence>
<dbReference type="KEGG" id="dhe:111601441"/>
<evidence type="ECO:0000313" key="2">
    <source>
        <dbReference type="Proteomes" id="UP000504633"/>
    </source>
</evidence>
<evidence type="ECO:0000256" key="1">
    <source>
        <dbReference type="SAM" id="Phobius"/>
    </source>
</evidence>
<dbReference type="GeneID" id="111601441"/>
<organism evidence="2 3">
    <name type="scientific">Drosophila hydei</name>
    <name type="common">Fruit fly</name>
    <dbReference type="NCBI Taxonomy" id="7224"/>
    <lineage>
        <taxon>Eukaryota</taxon>
        <taxon>Metazoa</taxon>
        <taxon>Ecdysozoa</taxon>
        <taxon>Arthropoda</taxon>
        <taxon>Hexapoda</taxon>
        <taxon>Insecta</taxon>
        <taxon>Pterygota</taxon>
        <taxon>Neoptera</taxon>
        <taxon>Endopterygota</taxon>
        <taxon>Diptera</taxon>
        <taxon>Brachycera</taxon>
        <taxon>Muscomorpha</taxon>
        <taxon>Ephydroidea</taxon>
        <taxon>Drosophilidae</taxon>
        <taxon>Drosophila</taxon>
    </lineage>
</organism>
<protein>
    <submittedName>
        <fullName evidence="3">Uncharacterized protein LOC111601441</fullName>
    </submittedName>
</protein>
<name>A0A6J1MA03_DROHY</name>
<dbReference type="Proteomes" id="UP000504633">
    <property type="component" value="Unplaced"/>
</dbReference>
<evidence type="ECO:0000313" key="3">
    <source>
        <dbReference type="RefSeq" id="XP_023173785.2"/>
    </source>
</evidence>
<dbReference type="OrthoDB" id="8027954at2759"/>
<gene>
    <name evidence="3" type="primary">LOC111601441</name>
</gene>
<reference evidence="3" key="1">
    <citation type="submission" date="2025-08" db="UniProtKB">
        <authorList>
            <consortium name="RefSeq"/>
        </authorList>
    </citation>
    <scope>IDENTIFICATION</scope>
    <source>
        <strain evidence="3">15085-1641.00</strain>
        <tissue evidence="3">Whole body</tissue>
    </source>
</reference>
<keyword evidence="1" id="KW-0812">Transmembrane</keyword>
<feature type="transmembrane region" description="Helical" evidence="1">
    <location>
        <begin position="242"/>
        <end position="265"/>
    </location>
</feature>
<dbReference type="OMA" id="CWQHRFT"/>
<keyword evidence="2" id="KW-1185">Reference proteome</keyword>
<dbReference type="AlphaFoldDB" id="A0A6J1MA03"/>
<dbReference type="SUPFAM" id="SSF53850">
    <property type="entry name" value="Periplasmic binding protein-like II"/>
    <property type="match status" value="1"/>
</dbReference>
<accession>A0A6J1MA03</accession>
<dbReference type="RefSeq" id="XP_023173785.2">
    <property type="nucleotide sequence ID" value="XM_023318017.2"/>
</dbReference>
<keyword evidence="1" id="KW-0472">Membrane</keyword>
<feature type="transmembrane region" description="Helical" evidence="1">
    <location>
        <begin position="490"/>
        <end position="514"/>
    </location>
</feature>
<proteinExistence type="predicted"/>
<keyword evidence="1" id="KW-1133">Transmembrane helix</keyword>